<organism evidence="2 3">
    <name type="scientific">Phyllosticta citricarpa</name>
    <dbReference type="NCBI Taxonomy" id="55181"/>
    <lineage>
        <taxon>Eukaryota</taxon>
        <taxon>Fungi</taxon>
        <taxon>Dikarya</taxon>
        <taxon>Ascomycota</taxon>
        <taxon>Pezizomycotina</taxon>
        <taxon>Dothideomycetes</taxon>
        <taxon>Dothideomycetes incertae sedis</taxon>
        <taxon>Botryosphaeriales</taxon>
        <taxon>Phyllostictaceae</taxon>
        <taxon>Phyllosticta</taxon>
    </lineage>
</organism>
<evidence type="ECO:0000313" key="3">
    <source>
        <dbReference type="Proteomes" id="UP001365128"/>
    </source>
</evidence>
<evidence type="ECO:0000313" key="2">
    <source>
        <dbReference type="EMBL" id="KAK7551458.1"/>
    </source>
</evidence>
<proteinExistence type="predicted"/>
<keyword evidence="3" id="KW-1185">Reference proteome</keyword>
<comment type="caution">
    <text evidence="2">The sequence shown here is derived from an EMBL/GenBank/DDBJ whole genome shotgun (WGS) entry which is preliminary data.</text>
</comment>
<dbReference type="EMBL" id="JBBPDW010000006">
    <property type="protein sequence ID" value="KAK7551458.1"/>
    <property type="molecule type" value="Genomic_DNA"/>
</dbReference>
<gene>
    <name evidence="2" type="ORF">IWX46DRAFT_382734</name>
</gene>
<dbReference type="Proteomes" id="UP001365128">
    <property type="component" value="Unassembled WGS sequence"/>
</dbReference>
<evidence type="ECO:0008006" key="4">
    <source>
        <dbReference type="Google" id="ProtNLM"/>
    </source>
</evidence>
<keyword evidence="1" id="KW-0732">Signal</keyword>
<feature type="chain" id="PRO_5045677810" description="Secreted protein" evidence="1">
    <location>
        <begin position="28"/>
        <end position="86"/>
    </location>
</feature>
<reference evidence="2 3" key="1">
    <citation type="submission" date="2024-04" db="EMBL/GenBank/DDBJ databases">
        <title>Phyllosticta paracitricarpa is synonymous to the EU quarantine fungus P. citricarpa based on phylogenomic analyses.</title>
        <authorList>
            <consortium name="Lawrence Berkeley National Laboratory"/>
            <person name="Van Ingen-Buijs V.A."/>
            <person name="Van Westerhoven A.C."/>
            <person name="Haridas S."/>
            <person name="Skiadas P."/>
            <person name="Martin F."/>
            <person name="Groenewald J.Z."/>
            <person name="Crous P.W."/>
            <person name="Seidl M.F."/>
        </authorList>
    </citation>
    <scope>NUCLEOTIDE SEQUENCE [LARGE SCALE GENOMIC DNA]</scope>
    <source>
        <strain evidence="2 3">CBS 122670</strain>
    </source>
</reference>
<protein>
    <recommendedName>
        <fullName evidence="4">Secreted protein</fullName>
    </recommendedName>
</protein>
<name>A0ABR1MLU6_9PEZI</name>
<sequence>MSPNAKYRLSCFVSFCLAIHPCQRVCACERASKSCHDSCTPSIYPSFHLLIWQVGRQTCRYPHLPCRAVTGADLLHLINIDQFCLD</sequence>
<accession>A0ABR1MLU6</accession>
<feature type="signal peptide" evidence="1">
    <location>
        <begin position="1"/>
        <end position="27"/>
    </location>
</feature>
<evidence type="ECO:0000256" key="1">
    <source>
        <dbReference type="SAM" id="SignalP"/>
    </source>
</evidence>